<evidence type="ECO:0000256" key="3">
    <source>
        <dbReference type="ARBA" id="ARBA00022475"/>
    </source>
</evidence>
<dbReference type="InterPro" id="IPR005524">
    <property type="entry name" value="DUF318"/>
</dbReference>
<proteinExistence type="inferred from homology"/>
<evidence type="ECO:0000256" key="6">
    <source>
        <dbReference type="ARBA" id="ARBA00023136"/>
    </source>
</evidence>
<sequence length="160" mass="16927">MNTTVIFINVFAFGCLISAFIKSRAKARQALIVALKSFFHILPTVLIIIILIGLLLGFVPQSQISKIVGERAGFGGVLIVALLGALLHIPSLVSFPLAASLLKNGASITSVAVFITTLTMIGMVTLPLEIKELGMKMALLRNGISFLIAIIIGILMGAIL</sequence>
<organism evidence="8 9">
    <name type="scientific">candidate division WOR-3 bacterium 4484_100</name>
    <dbReference type="NCBI Taxonomy" id="1936077"/>
    <lineage>
        <taxon>Bacteria</taxon>
        <taxon>Bacteria division WOR-3</taxon>
    </lineage>
</organism>
<accession>A0A1V4QF06</accession>
<keyword evidence="4 7" id="KW-0812">Transmembrane</keyword>
<dbReference type="Proteomes" id="UP000191663">
    <property type="component" value="Unassembled WGS sequence"/>
</dbReference>
<evidence type="ECO:0000256" key="2">
    <source>
        <dbReference type="ARBA" id="ARBA00006386"/>
    </source>
</evidence>
<evidence type="ECO:0000313" key="8">
    <source>
        <dbReference type="EMBL" id="OPX17465.1"/>
    </source>
</evidence>
<dbReference type="AlphaFoldDB" id="A0A1V4QF06"/>
<dbReference type="GO" id="GO:0005886">
    <property type="term" value="C:plasma membrane"/>
    <property type="evidence" value="ECO:0007669"/>
    <property type="project" value="UniProtKB-SubCell"/>
</dbReference>
<evidence type="ECO:0000256" key="4">
    <source>
        <dbReference type="ARBA" id="ARBA00022692"/>
    </source>
</evidence>
<feature type="transmembrane region" description="Helical" evidence="7">
    <location>
        <begin position="138"/>
        <end position="159"/>
    </location>
</feature>
<keyword evidence="5 7" id="KW-1133">Transmembrane helix</keyword>
<evidence type="ECO:0000256" key="7">
    <source>
        <dbReference type="SAM" id="Phobius"/>
    </source>
</evidence>
<protein>
    <submittedName>
        <fullName evidence="8">Permease</fullName>
    </submittedName>
</protein>
<feature type="transmembrane region" description="Helical" evidence="7">
    <location>
        <begin position="37"/>
        <end position="60"/>
    </location>
</feature>
<comment type="similarity">
    <text evidence="2">Belongs to the UPF0718 family.</text>
</comment>
<comment type="caution">
    <text evidence="8">The sequence shown here is derived from an EMBL/GenBank/DDBJ whole genome shotgun (WGS) entry which is preliminary data.</text>
</comment>
<reference evidence="9" key="1">
    <citation type="submission" date="2017-01" db="EMBL/GenBank/DDBJ databases">
        <title>Novel pathways for hydrocarbon cycling and metabolic interdependencies in hydrothermal sediment communities.</title>
        <authorList>
            <person name="Dombrowski N."/>
            <person name="Seitz K."/>
            <person name="Teske A."/>
            <person name="Baker B."/>
        </authorList>
    </citation>
    <scope>NUCLEOTIDE SEQUENCE [LARGE SCALE GENOMIC DNA]</scope>
</reference>
<evidence type="ECO:0000256" key="1">
    <source>
        <dbReference type="ARBA" id="ARBA00004651"/>
    </source>
</evidence>
<feature type="transmembrane region" description="Helical" evidence="7">
    <location>
        <begin position="72"/>
        <end position="93"/>
    </location>
</feature>
<dbReference type="Pfam" id="PF03773">
    <property type="entry name" value="ArsP_1"/>
    <property type="match status" value="1"/>
</dbReference>
<feature type="transmembrane region" description="Helical" evidence="7">
    <location>
        <begin position="105"/>
        <end position="126"/>
    </location>
</feature>
<dbReference type="EMBL" id="MUKB01000121">
    <property type="protein sequence ID" value="OPX17465.1"/>
    <property type="molecule type" value="Genomic_DNA"/>
</dbReference>
<evidence type="ECO:0000313" key="9">
    <source>
        <dbReference type="Proteomes" id="UP000191663"/>
    </source>
</evidence>
<comment type="subcellular location">
    <subcellularLocation>
        <location evidence="1">Cell membrane</location>
        <topology evidence="1">Multi-pass membrane protein</topology>
    </subcellularLocation>
</comment>
<keyword evidence="3" id="KW-1003">Cell membrane</keyword>
<gene>
    <name evidence="8" type="ORF">BXT86_06390</name>
</gene>
<evidence type="ECO:0000256" key="5">
    <source>
        <dbReference type="ARBA" id="ARBA00022989"/>
    </source>
</evidence>
<name>A0A1V4QF06_UNCW3</name>
<keyword evidence="6 7" id="KW-0472">Membrane</keyword>